<dbReference type="EMBL" id="CP042301">
    <property type="protein sequence ID" value="QDZ02067.1"/>
    <property type="molecule type" value="Genomic_DNA"/>
</dbReference>
<accession>A0A5B8L230</accession>
<evidence type="ECO:0000313" key="2">
    <source>
        <dbReference type="EMBL" id="QDZ02067.1"/>
    </source>
</evidence>
<sequence>MLTALPPKRDCLGPTLRRWRVINRVKQAALAEELGVSQATVSRWESGALAPDRHESRRLTRLLTARPSSSADRALLDLVRLSSEPVHLICDLTHRLLAASPSRCRTWRVACEDLQGTSLWRFASEGIDDGEASLGDRGWYDELAPELAICTERAEFAELTIRAGTIRYARLALSDGRFARLVRDGRRSGPA</sequence>
<dbReference type="OrthoDB" id="123556at2"/>
<protein>
    <submittedName>
        <fullName evidence="2">Helix-turn-helix transcriptional regulator</fullName>
    </submittedName>
</protein>
<evidence type="ECO:0000259" key="1">
    <source>
        <dbReference type="PROSITE" id="PS50943"/>
    </source>
</evidence>
<dbReference type="InterPro" id="IPR001387">
    <property type="entry name" value="Cro/C1-type_HTH"/>
</dbReference>
<dbReference type="Pfam" id="PF13560">
    <property type="entry name" value="HTH_31"/>
    <property type="match status" value="1"/>
</dbReference>
<dbReference type="RefSeq" id="WP_146300708.1">
    <property type="nucleotide sequence ID" value="NZ_CP042301.2"/>
</dbReference>
<dbReference type="CDD" id="cd00093">
    <property type="entry name" value="HTH_XRE"/>
    <property type="match status" value="1"/>
</dbReference>
<dbReference type="KEGG" id="niy:FQ775_17695"/>
<feature type="domain" description="HTH cro/C1-type" evidence="1">
    <location>
        <begin position="16"/>
        <end position="70"/>
    </location>
</feature>
<name>A0A5B8L230_9HYPH</name>
<keyword evidence="3" id="KW-1185">Reference proteome</keyword>
<dbReference type="AlphaFoldDB" id="A0A5B8L230"/>
<organism evidence="2 3">
    <name type="scientific">Nitratireductor mangrovi</name>
    <dbReference type="NCBI Taxonomy" id="2599600"/>
    <lineage>
        <taxon>Bacteria</taxon>
        <taxon>Pseudomonadati</taxon>
        <taxon>Pseudomonadota</taxon>
        <taxon>Alphaproteobacteria</taxon>
        <taxon>Hyphomicrobiales</taxon>
        <taxon>Phyllobacteriaceae</taxon>
        <taxon>Nitratireductor</taxon>
    </lineage>
</organism>
<dbReference type="Gene3D" id="1.10.260.40">
    <property type="entry name" value="lambda repressor-like DNA-binding domains"/>
    <property type="match status" value="1"/>
</dbReference>
<dbReference type="PROSITE" id="PS50943">
    <property type="entry name" value="HTH_CROC1"/>
    <property type="match status" value="1"/>
</dbReference>
<proteinExistence type="predicted"/>
<dbReference type="Proteomes" id="UP000321389">
    <property type="component" value="Chromosome"/>
</dbReference>
<evidence type="ECO:0000313" key="3">
    <source>
        <dbReference type="Proteomes" id="UP000321389"/>
    </source>
</evidence>
<dbReference type="SUPFAM" id="SSF47413">
    <property type="entry name" value="lambda repressor-like DNA-binding domains"/>
    <property type="match status" value="1"/>
</dbReference>
<dbReference type="GO" id="GO:0003677">
    <property type="term" value="F:DNA binding"/>
    <property type="evidence" value="ECO:0007669"/>
    <property type="project" value="InterPro"/>
</dbReference>
<dbReference type="InterPro" id="IPR010982">
    <property type="entry name" value="Lambda_DNA-bd_dom_sf"/>
</dbReference>
<dbReference type="SMART" id="SM00530">
    <property type="entry name" value="HTH_XRE"/>
    <property type="match status" value="1"/>
</dbReference>
<gene>
    <name evidence="2" type="ORF">FQ775_17695</name>
</gene>
<reference evidence="2" key="1">
    <citation type="submission" date="2020-04" db="EMBL/GenBank/DDBJ databases">
        <title>Nitratireductor sp. nov. isolated from mangrove soil.</title>
        <authorList>
            <person name="Ye Y."/>
        </authorList>
    </citation>
    <scope>NUCLEOTIDE SEQUENCE</scope>
    <source>
        <strain evidence="2">SY7</strain>
    </source>
</reference>